<evidence type="ECO:0000313" key="2">
    <source>
        <dbReference type="Proteomes" id="UP000828390"/>
    </source>
</evidence>
<proteinExistence type="predicted"/>
<name>A0A9D4CTE0_DREPO</name>
<reference evidence="1" key="1">
    <citation type="journal article" date="2019" name="bioRxiv">
        <title>The Genome of the Zebra Mussel, Dreissena polymorpha: A Resource for Invasive Species Research.</title>
        <authorList>
            <person name="McCartney M.A."/>
            <person name="Auch B."/>
            <person name="Kono T."/>
            <person name="Mallez S."/>
            <person name="Zhang Y."/>
            <person name="Obille A."/>
            <person name="Becker A."/>
            <person name="Abrahante J.E."/>
            <person name="Garbe J."/>
            <person name="Badalamenti J.P."/>
            <person name="Herman A."/>
            <person name="Mangelson H."/>
            <person name="Liachko I."/>
            <person name="Sullivan S."/>
            <person name="Sone E.D."/>
            <person name="Koren S."/>
            <person name="Silverstein K.A.T."/>
            <person name="Beckman K.B."/>
            <person name="Gohl D.M."/>
        </authorList>
    </citation>
    <scope>NUCLEOTIDE SEQUENCE</scope>
    <source>
        <strain evidence="1">Duluth1</strain>
        <tissue evidence="1">Whole animal</tissue>
    </source>
</reference>
<dbReference type="Proteomes" id="UP000828390">
    <property type="component" value="Unassembled WGS sequence"/>
</dbReference>
<comment type="caution">
    <text evidence="1">The sequence shown here is derived from an EMBL/GenBank/DDBJ whole genome shotgun (WGS) entry which is preliminary data.</text>
</comment>
<dbReference type="AlphaFoldDB" id="A0A9D4CTE0"/>
<reference evidence="1" key="2">
    <citation type="submission" date="2020-11" db="EMBL/GenBank/DDBJ databases">
        <authorList>
            <person name="McCartney M.A."/>
            <person name="Auch B."/>
            <person name="Kono T."/>
            <person name="Mallez S."/>
            <person name="Becker A."/>
            <person name="Gohl D.M."/>
            <person name="Silverstein K.A.T."/>
            <person name="Koren S."/>
            <person name="Bechman K.B."/>
            <person name="Herman A."/>
            <person name="Abrahante J.E."/>
            <person name="Garbe J."/>
        </authorList>
    </citation>
    <scope>NUCLEOTIDE SEQUENCE</scope>
    <source>
        <strain evidence="1">Duluth1</strain>
        <tissue evidence="1">Whole animal</tissue>
    </source>
</reference>
<gene>
    <name evidence="1" type="ORF">DPMN_039476</name>
</gene>
<evidence type="ECO:0000313" key="1">
    <source>
        <dbReference type="EMBL" id="KAH3733052.1"/>
    </source>
</evidence>
<accession>A0A9D4CTE0</accession>
<protein>
    <submittedName>
        <fullName evidence="1">Uncharacterized protein</fullName>
    </submittedName>
</protein>
<organism evidence="1 2">
    <name type="scientific">Dreissena polymorpha</name>
    <name type="common">Zebra mussel</name>
    <name type="synonym">Mytilus polymorpha</name>
    <dbReference type="NCBI Taxonomy" id="45954"/>
    <lineage>
        <taxon>Eukaryota</taxon>
        <taxon>Metazoa</taxon>
        <taxon>Spiralia</taxon>
        <taxon>Lophotrochozoa</taxon>
        <taxon>Mollusca</taxon>
        <taxon>Bivalvia</taxon>
        <taxon>Autobranchia</taxon>
        <taxon>Heteroconchia</taxon>
        <taxon>Euheterodonta</taxon>
        <taxon>Imparidentia</taxon>
        <taxon>Neoheterodontei</taxon>
        <taxon>Myida</taxon>
        <taxon>Dreissenoidea</taxon>
        <taxon>Dreissenidae</taxon>
        <taxon>Dreissena</taxon>
    </lineage>
</organism>
<sequence length="126" mass="14958">MVPEINLLENSGLRDKQQCKWVADITDMMAEGPMAIMRLPKIRQAVVASPEPMLWFSKIRMELEILYLELWNRCTKCSSENRVVDEYNDILQEIERHMGELMVEVAQRMRVQGCANYDMWPFRIEY</sequence>
<dbReference type="EMBL" id="JAIWYP010000011">
    <property type="protein sequence ID" value="KAH3733052.1"/>
    <property type="molecule type" value="Genomic_DNA"/>
</dbReference>
<keyword evidence="2" id="KW-1185">Reference proteome</keyword>